<dbReference type="PANTHER" id="PTHR33266">
    <property type="entry name" value="CHROMOSOME 15, WHOLE GENOME SHOTGUN SEQUENCE"/>
    <property type="match status" value="1"/>
</dbReference>
<proteinExistence type="predicted"/>
<evidence type="ECO:0000313" key="2">
    <source>
        <dbReference type="EMBL" id="KAL3670998.1"/>
    </source>
</evidence>
<feature type="region of interest" description="Disordered" evidence="1">
    <location>
        <begin position="1"/>
        <end position="31"/>
    </location>
</feature>
<reference evidence="2 3" key="1">
    <citation type="submission" date="2024-09" db="EMBL/GenBank/DDBJ databases">
        <title>Genome sequencing and assembly of Phytophthora oleae, isolate VK10A, causative agent of rot of olive drupes.</title>
        <authorList>
            <person name="Conti Taguali S."/>
            <person name="Riolo M."/>
            <person name="La Spada F."/>
            <person name="Cacciola S.O."/>
            <person name="Dionisio G."/>
        </authorList>
    </citation>
    <scope>NUCLEOTIDE SEQUENCE [LARGE SCALE GENOMIC DNA]</scope>
    <source>
        <strain evidence="2 3">VK10A</strain>
    </source>
</reference>
<comment type="caution">
    <text evidence="2">The sequence shown here is derived from an EMBL/GenBank/DDBJ whole genome shotgun (WGS) entry which is preliminary data.</text>
</comment>
<evidence type="ECO:0000313" key="3">
    <source>
        <dbReference type="Proteomes" id="UP001632037"/>
    </source>
</evidence>
<name>A0ABD3FVQ0_9STRA</name>
<feature type="compositionally biased region" description="Acidic residues" evidence="1">
    <location>
        <begin position="163"/>
        <end position="174"/>
    </location>
</feature>
<dbReference type="PANTHER" id="PTHR33266:SF1">
    <property type="entry name" value="F-BOX DOMAIN-CONTAINING PROTEIN"/>
    <property type="match status" value="1"/>
</dbReference>
<accession>A0ABD3FVQ0</accession>
<sequence>MQHELNNVQLGSNSTDDSSDEPMKERNEHTTAPVLVVAIDEARALLTIKNSNGDNAFRILRRALRMVNTTAPVLNANGLVFGILVDTNSRVHEFVLALSQDPSSRLSATKNMALFPPFILTETMDIMLGVKSTSRPITMSDDNTIMKSESDSDDDSMMKSESDSDDDSDVDTVDQESSRSRVLTTDKEDV</sequence>
<feature type="region of interest" description="Disordered" evidence="1">
    <location>
        <begin position="137"/>
        <end position="190"/>
    </location>
</feature>
<feature type="compositionally biased region" description="Basic and acidic residues" evidence="1">
    <location>
        <begin position="176"/>
        <end position="190"/>
    </location>
</feature>
<keyword evidence="3" id="KW-1185">Reference proteome</keyword>
<protein>
    <submittedName>
        <fullName evidence="2">Uncharacterized protein</fullName>
    </submittedName>
</protein>
<evidence type="ECO:0000256" key="1">
    <source>
        <dbReference type="SAM" id="MobiDB-lite"/>
    </source>
</evidence>
<feature type="compositionally biased region" description="Polar residues" evidence="1">
    <location>
        <begin position="1"/>
        <end position="16"/>
    </location>
</feature>
<dbReference type="Proteomes" id="UP001632037">
    <property type="component" value="Unassembled WGS sequence"/>
</dbReference>
<gene>
    <name evidence="2" type="ORF">V7S43_004182</name>
</gene>
<dbReference type="AlphaFoldDB" id="A0ABD3FVQ0"/>
<organism evidence="2 3">
    <name type="scientific">Phytophthora oleae</name>
    <dbReference type="NCBI Taxonomy" id="2107226"/>
    <lineage>
        <taxon>Eukaryota</taxon>
        <taxon>Sar</taxon>
        <taxon>Stramenopiles</taxon>
        <taxon>Oomycota</taxon>
        <taxon>Peronosporomycetes</taxon>
        <taxon>Peronosporales</taxon>
        <taxon>Peronosporaceae</taxon>
        <taxon>Phytophthora</taxon>
    </lineage>
</organism>
<dbReference type="EMBL" id="JBIMZQ010000006">
    <property type="protein sequence ID" value="KAL3670998.1"/>
    <property type="molecule type" value="Genomic_DNA"/>
</dbReference>